<keyword evidence="4" id="KW-0336">GPI-anchor</keyword>
<protein>
    <recommendedName>
        <fullName evidence="15">Aminopeptidase</fullName>
        <ecNumber evidence="15">3.4.11.-</ecNumber>
    </recommendedName>
</protein>
<dbReference type="SUPFAM" id="SSF55486">
    <property type="entry name" value="Metalloproteases ('zincins'), catalytic domain"/>
    <property type="match status" value="1"/>
</dbReference>
<evidence type="ECO:0000256" key="14">
    <source>
        <dbReference type="PIRSR" id="PIRSR634016-3"/>
    </source>
</evidence>
<feature type="domain" description="ERAP1-like C-terminal" evidence="17">
    <location>
        <begin position="591"/>
        <end position="901"/>
    </location>
</feature>
<accession>A0A7R8YSP8</accession>
<dbReference type="GO" id="GO:0098552">
    <property type="term" value="C:side of membrane"/>
    <property type="evidence" value="ECO:0007669"/>
    <property type="project" value="UniProtKB-KW"/>
</dbReference>
<keyword evidence="15" id="KW-0031">Aminopeptidase</keyword>
<keyword evidence="10 15" id="KW-0472">Membrane</keyword>
<dbReference type="GO" id="GO:0005737">
    <property type="term" value="C:cytoplasm"/>
    <property type="evidence" value="ECO:0007669"/>
    <property type="project" value="TreeGrafter"/>
</dbReference>
<feature type="binding site" evidence="14">
    <location>
        <position position="382"/>
    </location>
    <ligand>
        <name>Zn(2+)</name>
        <dbReference type="ChEBI" id="CHEBI:29105"/>
        <note>catalytic</note>
    </ligand>
</feature>
<dbReference type="Gene3D" id="1.25.50.20">
    <property type="match status" value="1"/>
</dbReference>
<keyword evidence="15" id="KW-0812">Transmembrane</keyword>
<dbReference type="Proteomes" id="UP000594454">
    <property type="component" value="Chromosome 3"/>
</dbReference>
<evidence type="ECO:0000313" key="20">
    <source>
        <dbReference type="Proteomes" id="UP000594454"/>
    </source>
</evidence>
<evidence type="ECO:0000256" key="6">
    <source>
        <dbReference type="ARBA" id="ARBA00022723"/>
    </source>
</evidence>
<comment type="cofactor">
    <cofactor evidence="14 15">
        <name>Zn(2+)</name>
        <dbReference type="ChEBI" id="CHEBI:29105"/>
    </cofactor>
    <text evidence="14 15">Binds 1 zinc ion per subunit.</text>
</comment>
<dbReference type="InterPro" id="IPR027268">
    <property type="entry name" value="Peptidase_M4/M1_CTD_sf"/>
</dbReference>
<evidence type="ECO:0000256" key="2">
    <source>
        <dbReference type="ARBA" id="ARBA00010136"/>
    </source>
</evidence>
<dbReference type="Pfam" id="PF01433">
    <property type="entry name" value="Peptidase_M1"/>
    <property type="match status" value="1"/>
</dbReference>
<keyword evidence="5 15" id="KW-0645">Protease</keyword>
<dbReference type="EMBL" id="LR899011">
    <property type="protein sequence ID" value="CAD7084082.1"/>
    <property type="molecule type" value="Genomic_DNA"/>
</dbReference>
<evidence type="ECO:0000256" key="9">
    <source>
        <dbReference type="ARBA" id="ARBA00023049"/>
    </source>
</evidence>
<dbReference type="Gene3D" id="2.60.40.1910">
    <property type="match status" value="1"/>
</dbReference>
<dbReference type="InterPro" id="IPR001930">
    <property type="entry name" value="Peptidase_M1"/>
</dbReference>
<sequence length="931" mass="105880">MVCGLGATAVKIVLIILALSTAGFLVATIVLAVEKDNCSSSEENSTVVPPTEPPPTKINYRLPGNIAPTAYFLSLSTESVYYYQVTILFLVLEDTNEIVLHASADMEIRLTSLFRIDPEGINTVLEVASPVRDAEGEFLILPVKQLLVAGNDYRLTISYTPSFDTQFGFYSYKTGNKEFFTTNLQPIYARHAFPCFDEPSFKAKFSLDISSSEGNRILSNMEVKMSNSTNQGAVRSTFEESVPMSPYQLAVFVSNFDSVTEIVEPLNGANFTTTIHAAKEDIGKVRFASELVGQLMEYFIDYFDVEYPLSKLDLVAVPEYSSLGGGGLGLLLMKDSYLLYDETADTSKDKQTVALNIARAVAQLWMGDLATQKWWTDLWQYEGITIYLAYKALDSIFPNWGLMDQFLTSELYQALDVDTRLYSYYIGEPINAPEDVLERYGVFTSSKSAAVIRMFENRVGEEVFRNATRKFVKDTSYSNAPSYEFVDMLAESANSTALKRAVDTYVTQIGAPVLSVKKQLNQNYTGYVVIQEQFPANSSNQRANYYSKGTRWFVPMTFGYMNETNFTITRRSWYSETTDTYVIGIDKESKWMKFNMEQKGYYHVNYDDSCWKDLETALQADLEVMSSADRANLLYDSFSFAEVEPDIDYDNSLNFLKLLENELDFAPWFVGSSSLTKLRTRLREANFINKFDEFLQSLVEAAYTNVGWTPDEDHLKNLLRMLILETACKFDYEPCLSDAKKQFDSWNYSKTNKPQPDIRQIVYSFGIASMKDESSWDQAWAAYIAESDVKEKRMLLKALAQVKSSSILRKYINSAWDLNNVAQKDYFVCLRAMVENPVGVPIVWGYLQTNWPGLVQRFGVEDLQLNEILLLVAEQFSNQERLFELTSFLNLHKDILGSTRAKAVSVVAKNMLWEAKYKSDIEMWLLVNFNR</sequence>
<evidence type="ECO:0000256" key="11">
    <source>
        <dbReference type="ARBA" id="ARBA00023157"/>
    </source>
</evidence>
<evidence type="ECO:0000256" key="5">
    <source>
        <dbReference type="ARBA" id="ARBA00022670"/>
    </source>
</evidence>
<feature type="domain" description="Peptidase M1 membrane alanine aminopeptidase" evidence="16">
    <location>
        <begin position="287"/>
        <end position="505"/>
    </location>
</feature>
<feature type="domain" description="Aminopeptidase N-like N-terminal" evidence="18">
    <location>
        <begin position="83"/>
        <end position="247"/>
    </location>
</feature>
<keyword evidence="9 15" id="KW-0482">Metalloprotease</keyword>
<proteinExistence type="inferred from homology"/>
<dbReference type="EC" id="3.4.11.-" evidence="15"/>
<gene>
    <name evidence="19" type="ORF">HERILL_LOCUS6996</name>
</gene>
<evidence type="ECO:0000256" key="13">
    <source>
        <dbReference type="ARBA" id="ARBA00023288"/>
    </source>
</evidence>
<evidence type="ECO:0000259" key="18">
    <source>
        <dbReference type="Pfam" id="PF17900"/>
    </source>
</evidence>
<dbReference type="InterPro" id="IPR050344">
    <property type="entry name" value="Peptidase_M1_aminopeptidases"/>
</dbReference>
<evidence type="ECO:0000256" key="7">
    <source>
        <dbReference type="ARBA" id="ARBA00022801"/>
    </source>
</evidence>
<evidence type="ECO:0000256" key="3">
    <source>
        <dbReference type="ARBA" id="ARBA00022475"/>
    </source>
</evidence>
<dbReference type="OrthoDB" id="10031169at2759"/>
<comment type="subcellular location">
    <subcellularLocation>
        <location evidence="1">Cell membrane</location>
        <topology evidence="1">Lipid-anchor</topology>
        <topology evidence="1">GPI-anchor</topology>
    </subcellularLocation>
</comment>
<comment type="similarity">
    <text evidence="2 15">Belongs to the peptidase M1 family.</text>
</comment>
<keyword evidence="3" id="KW-1003">Cell membrane</keyword>
<dbReference type="SUPFAM" id="SSF63737">
    <property type="entry name" value="Leukotriene A4 hydrolase N-terminal domain"/>
    <property type="match status" value="1"/>
</dbReference>
<dbReference type="FunFam" id="1.25.50.20:FF:000001">
    <property type="entry name" value="Aminopeptidase"/>
    <property type="match status" value="1"/>
</dbReference>
<dbReference type="PANTHER" id="PTHR11533">
    <property type="entry name" value="PROTEASE M1 ZINC METALLOPROTEASE"/>
    <property type="match status" value="1"/>
</dbReference>
<dbReference type="GO" id="GO:0043171">
    <property type="term" value="P:peptide catabolic process"/>
    <property type="evidence" value="ECO:0007669"/>
    <property type="project" value="TreeGrafter"/>
</dbReference>
<evidence type="ECO:0000256" key="10">
    <source>
        <dbReference type="ARBA" id="ARBA00023136"/>
    </source>
</evidence>
<keyword evidence="8 14" id="KW-0862">Zinc</keyword>
<keyword evidence="20" id="KW-1185">Reference proteome</keyword>
<evidence type="ECO:0000256" key="12">
    <source>
        <dbReference type="ARBA" id="ARBA00023180"/>
    </source>
</evidence>
<keyword evidence="11" id="KW-1015">Disulfide bond</keyword>
<dbReference type="GO" id="GO:0008270">
    <property type="term" value="F:zinc ion binding"/>
    <property type="evidence" value="ECO:0007669"/>
    <property type="project" value="UniProtKB-UniRule"/>
</dbReference>
<evidence type="ECO:0000256" key="8">
    <source>
        <dbReference type="ARBA" id="ARBA00022833"/>
    </source>
</evidence>
<dbReference type="GO" id="GO:0070006">
    <property type="term" value="F:metalloaminopeptidase activity"/>
    <property type="evidence" value="ECO:0007669"/>
    <property type="project" value="TreeGrafter"/>
</dbReference>
<evidence type="ECO:0000256" key="15">
    <source>
        <dbReference type="RuleBase" id="RU364040"/>
    </source>
</evidence>
<dbReference type="InterPro" id="IPR042097">
    <property type="entry name" value="Aminopeptidase_N-like_N_sf"/>
</dbReference>
<evidence type="ECO:0000259" key="16">
    <source>
        <dbReference type="Pfam" id="PF01433"/>
    </source>
</evidence>
<organism evidence="19 20">
    <name type="scientific">Hermetia illucens</name>
    <name type="common">Black soldier fly</name>
    <dbReference type="NCBI Taxonomy" id="343691"/>
    <lineage>
        <taxon>Eukaryota</taxon>
        <taxon>Metazoa</taxon>
        <taxon>Ecdysozoa</taxon>
        <taxon>Arthropoda</taxon>
        <taxon>Hexapoda</taxon>
        <taxon>Insecta</taxon>
        <taxon>Pterygota</taxon>
        <taxon>Neoptera</taxon>
        <taxon>Endopterygota</taxon>
        <taxon>Diptera</taxon>
        <taxon>Brachycera</taxon>
        <taxon>Stratiomyomorpha</taxon>
        <taxon>Stratiomyidae</taxon>
        <taxon>Hermetiinae</taxon>
        <taxon>Hermetia</taxon>
    </lineage>
</organism>
<dbReference type="GO" id="GO:0042277">
    <property type="term" value="F:peptide binding"/>
    <property type="evidence" value="ECO:0007669"/>
    <property type="project" value="TreeGrafter"/>
</dbReference>
<dbReference type="InParanoid" id="A0A7R8YSP8"/>
<evidence type="ECO:0000256" key="4">
    <source>
        <dbReference type="ARBA" id="ARBA00022622"/>
    </source>
</evidence>
<dbReference type="Pfam" id="PF11838">
    <property type="entry name" value="ERAP1_C"/>
    <property type="match status" value="1"/>
</dbReference>
<dbReference type="InterPro" id="IPR034016">
    <property type="entry name" value="M1_APN-typ"/>
</dbReference>
<dbReference type="Gene3D" id="2.60.40.1730">
    <property type="entry name" value="tricorn interacting facor f3 domain"/>
    <property type="match status" value="1"/>
</dbReference>
<dbReference type="Gene3D" id="1.10.390.10">
    <property type="entry name" value="Neutral Protease Domain 2"/>
    <property type="match status" value="1"/>
</dbReference>
<dbReference type="CDD" id="cd09601">
    <property type="entry name" value="M1_APN-Q_like"/>
    <property type="match status" value="1"/>
</dbReference>
<feature type="transmembrane region" description="Helical" evidence="15">
    <location>
        <begin position="12"/>
        <end position="33"/>
    </location>
</feature>
<dbReference type="InterPro" id="IPR045357">
    <property type="entry name" value="Aminopeptidase_N-like_N"/>
</dbReference>
<dbReference type="AlphaFoldDB" id="A0A7R8YSP8"/>
<keyword evidence="6 14" id="KW-0479">Metal-binding</keyword>
<evidence type="ECO:0000259" key="17">
    <source>
        <dbReference type="Pfam" id="PF11838"/>
    </source>
</evidence>
<name>A0A7R8YSP8_HERIL</name>
<dbReference type="PRINTS" id="PR00756">
    <property type="entry name" value="ALADIPTASE"/>
</dbReference>
<keyword evidence="7 15" id="KW-0378">Hydrolase</keyword>
<dbReference type="PANTHER" id="PTHR11533:SF294">
    <property type="entry name" value="THYROTROPIN-RELEASING HORMONE-DEGRADING ECTOENZYME"/>
    <property type="match status" value="1"/>
</dbReference>
<dbReference type="Pfam" id="PF17900">
    <property type="entry name" value="Peptidase_M1_N"/>
    <property type="match status" value="1"/>
</dbReference>
<dbReference type="GO" id="GO:0005615">
    <property type="term" value="C:extracellular space"/>
    <property type="evidence" value="ECO:0007669"/>
    <property type="project" value="TreeGrafter"/>
</dbReference>
<dbReference type="InterPro" id="IPR024571">
    <property type="entry name" value="ERAP1-like_C_dom"/>
</dbReference>
<dbReference type="GO" id="GO:0006508">
    <property type="term" value="P:proteolysis"/>
    <property type="evidence" value="ECO:0007669"/>
    <property type="project" value="UniProtKB-KW"/>
</dbReference>
<evidence type="ECO:0000256" key="1">
    <source>
        <dbReference type="ARBA" id="ARBA00004609"/>
    </source>
</evidence>
<dbReference type="InterPro" id="IPR014782">
    <property type="entry name" value="Peptidase_M1_dom"/>
</dbReference>
<evidence type="ECO:0000313" key="19">
    <source>
        <dbReference type="EMBL" id="CAD7084082.1"/>
    </source>
</evidence>
<keyword evidence="12" id="KW-0325">Glycoprotein</keyword>
<reference evidence="19 20" key="1">
    <citation type="submission" date="2020-11" db="EMBL/GenBank/DDBJ databases">
        <authorList>
            <person name="Wallbank WR R."/>
            <person name="Pardo Diaz C."/>
            <person name="Kozak K."/>
            <person name="Martin S."/>
            <person name="Jiggins C."/>
            <person name="Moest M."/>
            <person name="Warren A I."/>
            <person name="Generalovic N T."/>
            <person name="Byers J.R.P. K."/>
            <person name="Montejo-Kovacevich G."/>
            <person name="Yen C E."/>
        </authorList>
    </citation>
    <scope>NUCLEOTIDE SEQUENCE [LARGE SCALE GENOMIC DNA]</scope>
</reference>
<dbReference type="GO" id="GO:0005886">
    <property type="term" value="C:plasma membrane"/>
    <property type="evidence" value="ECO:0007669"/>
    <property type="project" value="UniProtKB-SubCell"/>
</dbReference>
<keyword evidence="15" id="KW-1133">Transmembrane helix</keyword>
<keyword evidence="13" id="KW-0449">Lipoprotein</keyword>